<keyword evidence="4" id="KW-1185">Reference proteome</keyword>
<keyword evidence="2" id="KW-0812">Transmembrane</keyword>
<accession>A0A4S4FQV9</accession>
<evidence type="ECO:0000256" key="1">
    <source>
        <dbReference type="SAM" id="MobiDB-lite"/>
    </source>
</evidence>
<reference evidence="3 4" key="1">
    <citation type="submission" date="2019-04" db="EMBL/GenBank/DDBJ databases">
        <authorList>
            <person name="Jiang L."/>
        </authorList>
    </citation>
    <scope>NUCLEOTIDE SEQUENCE [LARGE SCALE GENOMIC DNA]</scope>
    <source>
        <strain evidence="3 4">YIM 131853</strain>
    </source>
</reference>
<proteinExistence type="predicted"/>
<keyword evidence="2" id="KW-0472">Membrane</keyword>
<feature type="transmembrane region" description="Helical" evidence="2">
    <location>
        <begin position="32"/>
        <end position="54"/>
    </location>
</feature>
<organism evidence="3 4">
    <name type="scientific">Naasia lichenicola</name>
    <dbReference type="NCBI Taxonomy" id="2565933"/>
    <lineage>
        <taxon>Bacteria</taxon>
        <taxon>Bacillati</taxon>
        <taxon>Actinomycetota</taxon>
        <taxon>Actinomycetes</taxon>
        <taxon>Micrococcales</taxon>
        <taxon>Microbacteriaceae</taxon>
        <taxon>Naasia</taxon>
    </lineage>
</organism>
<comment type="caution">
    <text evidence="3">The sequence shown here is derived from an EMBL/GenBank/DDBJ whole genome shotgun (WGS) entry which is preliminary data.</text>
</comment>
<dbReference type="RefSeq" id="WP_136426427.1">
    <property type="nucleotide sequence ID" value="NZ_SSSM01000002.1"/>
</dbReference>
<dbReference type="AlphaFoldDB" id="A0A4S4FQV9"/>
<sequence>MSARRKQPAGPRTPRESGTYGGRKKPPTKVPWLPYAIGAFAVAVVLTAIIYTAVNGRLF</sequence>
<feature type="region of interest" description="Disordered" evidence="1">
    <location>
        <begin position="1"/>
        <end position="29"/>
    </location>
</feature>
<dbReference type="EMBL" id="SSSM01000002">
    <property type="protein sequence ID" value="THG32262.1"/>
    <property type="molecule type" value="Genomic_DNA"/>
</dbReference>
<gene>
    <name evidence="3" type="ORF">E6C64_04335</name>
</gene>
<evidence type="ECO:0000313" key="4">
    <source>
        <dbReference type="Proteomes" id="UP000309133"/>
    </source>
</evidence>
<evidence type="ECO:0000256" key="2">
    <source>
        <dbReference type="SAM" id="Phobius"/>
    </source>
</evidence>
<name>A0A4S4FQV9_9MICO</name>
<evidence type="ECO:0000313" key="3">
    <source>
        <dbReference type="EMBL" id="THG32262.1"/>
    </source>
</evidence>
<protein>
    <submittedName>
        <fullName evidence="3">Uncharacterized protein</fullName>
    </submittedName>
</protein>
<dbReference type="Proteomes" id="UP000309133">
    <property type="component" value="Unassembled WGS sequence"/>
</dbReference>
<keyword evidence="2" id="KW-1133">Transmembrane helix</keyword>